<dbReference type="GO" id="GO:0016482">
    <property type="term" value="P:cytosolic transport"/>
    <property type="evidence" value="ECO:0007669"/>
    <property type="project" value="UniProtKB-ARBA"/>
</dbReference>
<dbReference type="PROSITE" id="PS50180">
    <property type="entry name" value="GAE"/>
    <property type="match status" value="1"/>
</dbReference>
<feature type="compositionally biased region" description="Polar residues" evidence="10">
    <location>
        <begin position="610"/>
        <end position="634"/>
    </location>
</feature>
<dbReference type="SMART" id="SM00809">
    <property type="entry name" value="Alpha_adaptinC2"/>
    <property type="match status" value="1"/>
</dbReference>
<evidence type="ECO:0000256" key="3">
    <source>
        <dbReference type="ARBA" id="ARBA00006613"/>
    </source>
</evidence>
<keyword evidence="5 9" id="KW-0653">Protein transport</keyword>
<evidence type="ECO:0000256" key="2">
    <source>
        <dbReference type="ARBA" id="ARBA00004555"/>
    </source>
</evidence>
<keyword evidence="8 9" id="KW-0968">Cytoplasmic vesicle</keyword>
<dbReference type="Pfam" id="PF02883">
    <property type="entry name" value="Alpha_adaptinC2"/>
    <property type="match status" value="1"/>
</dbReference>
<evidence type="ECO:0000256" key="9">
    <source>
        <dbReference type="PIRNR" id="PIRNR037094"/>
    </source>
</evidence>
<dbReference type="OrthoDB" id="28053at2759"/>
<dbReference type="RefSeq" id="XP_038778020.1">
    <property type="nucleotide sequence ID" value="XM_038922092.1"/>
</dbReference>
<keyword evidence="6 9" id="KW-0333">Golgi apparatus</keyword>
<organism evidence="12 13">
    <name type="scientific">Eeniella nana</name>
    <name type="common">Yeast</name>
    <name type="synonym">Brettanomyces nanus</name>
    <dbReference type="NCBI Taxonomy" id="13502"/>
    <lineage>
        <taxon>Eukaryota</taxon>
        <taxon>Fungi</taxon>
        <taxon>Dikarya</taxon>
        <taxon>Ascomycota</taxon>
        <taxon>Saccharomycotina</taxon>
        <taxon>Pichiomycetes</taxon>
        <taxon>Pichiales</taxon>
        <taxon>Pichiaceae</taxon>
        <taxon>Brettanomyces</taxon>
    </lineage>
</organism>
<name>A0A875S2A1_EENNA</name>
<reference evidence="12" key="1">
    <citation type="submission" date="2020-10" db="EMBL/GenBank/DDBJ databases">
        <authorList>
            <person name="Roach M.J.R."/>
        </authorList>
    </citation>
    <scope>NUCLEOTIDE SEQUENCE</scope>
    <source>
        <strain evidence="12">CBS 1945</strain>
    </source>
</reference>
<dbReference type="AlphaFoldDB" id="A0A875S2A1"/>
<dbReference type="InterPro" id="IPR017107">
    <property type="entry name" value="AP1_complex_gsu"/>
</dbReference>
<comment type="similarity">
    <text evidence="3 9">Belongs to the adaptor complexes large subunit family.</text>
</comment>
<evidence type="ECO:0000313" key="12">
    <source>
        <dbReference type="EMBL" id="QPG74455.1"/>
    </source>
</evidence>
<evidence type="ECO:0000256" key="10">
    <source>
        <dbReference type="SAM" id="MobiDB-lite"/>
    </source>
</evidence>
<evidence type="ECO:0000256" key="1">
    <source>
        <dbReference type="ARBA" id="ARBA00004156"/>
    </source>
</evidence>
<dbReference type="KEGG" id="bnn:FOA43_001785"/>
<dbReference type="PANTHER" id="PTHR22780">
    <property type="entry name" value="ADAPTIN, ALPHA/GAMMA/EPSILON"/>
    <property type="match status" value="1"/>
</dbReference>
<protein>
    <recommendedName>
        <fullName evidence="9">AP-1 complex subunit gamma</fullName>
    </recommendedName>
</protein>
<dbReference type="InterPro" id="IPR016024">
    <property type="entry name" value="ARM-type_fold"/>
</dbReference>
<comment type="subcellular location">
    <subcellularLocation>
        <location evidence="1">Cytoplasmic vesicle membrane</location>
    </subcellularLocation>
    <subcellularLocation>
        <location evidence="2">Golgi apparatus</location>
    </subcellularLocation>
</comment>
<evidence type="ECO:0000256" key="4">
    <source>
        <dbReference type="ARBA" id="ARBA00022448"/>
    </source>
</evidence>
<dbReference type="Pfam" id="PF01602">
    <property type="entry name" value="Adaptin_N"/>
    <property type="match status" value="1"/>
</dbReference>
<keyword evidence="7 9" id="KW-0472">Membrane</keyword>
<evidence type="ECO:0000256" key="6">
    <source>
        <dbReference type="ARBA" id="ARBA00023034"/>
    </source>
</evidence>
<dbReference type="EMBL" id="CP064812">
    <property type="protein sequence ID" value="QPG74455.1"/>
    <property type="molecule type" value="Genomic_DNA"/>
</dbReference>
<dbReference type="InterPro" id="IPR002553">
    <property type="entry name" value="Clathrin/coatomer_adapt-like_N"/>
</dbReference>
<proteinExistence type="inferred from homology"/>
<accession>A0A875S2A1</accession>
<dbReference type="GeneID" id="62195186"/>
<dbReference type="GO" id="GO:0030121">
    <property type="term" value="C:AP-1 adaptor complex"/>
    <property type="evidence" value="ECO:0007669"/>
    <property type="project" value="InterPro"/>
</dbReference>
<feature type="domain" description="GAE" evidence="11">
    <location>
        <begin position="702"/>
        <end position="814"/>
    </location>
</feature>
<dbReference type="InterPro" id="IPR050840">
    <property type="entry name" value="Adaptor_Complx_Large_Subunit"/>
</dbReference>
<evidence type="ECO:0000256" key="5">
    <source>
        <dbReference type="ARBA" id="ARBA00022927"/>
    </source>
</evidence>
<sequence>MASLRSFIRAVRSGKTIADERVAIRKESAKIRTSFRDPHLDEEHRRKNIQKLLYLYILGEPTYFGQVECLKLLASPLFTNKRLGYLASMLILDENQEILTLLTNSLDNDLKSSNQYITGLALCTLGNIASSELAKDLYTNVESLLNANSHYLRKKAAIVAAKLVKKEPDLSEVFIDKVPVLLKDKSHGVLLSALKLVKEIFLNDETSHDVLRGQVPQILTHLRFLSTTGYSPEYDVKGVPDPFLYVSLLETLRLLLQGDENNPNLESLNDLLTQICSRLENSKGPAHAVLYEAVQTIFAVNSDSSLRVLGVNILSKFLSLKDNNTKYVALNALLNVINYEPLAVQRHRTMIVGCLKDGDISIRRRALELSFAIMNPQNIRMLTKELIKFLSGSDDELKPYITTQLSLACYKYSPSLEWTFDTLIQMLEISGGYFSDDIISSILALVMQNKNTNLTKNAVVHLIKASQVSYTEFGLALVTIWCLGEYGDLALGRTYTNISSETETISEGSEVDLLDKFLNLSTSDDASRRGKVRLYALTAALKLSVRFKGAREVERLRRMIESSKEDINLEIQIRAIEYMEIFGEPGTIKKGLLERMPPPPPKEHEGISLFEQTSSTQRGVLTTSATKDGTNTGNLLLDLLDDEPSDPQQQQQKPEEPSQKTESSTLDILSDIFGDQSIKPTENTSANTIMDILGSSKSENEGESAKIEAFNDGNVSIGFNPEKIGAGEALITCVVKNETSLSIVEEISVLCAVTKHQKLELSPISSSMLRGKEAATLKIKITGKEGAKIKMRIKIGYKIGGDKLQKQFDFAGISDRM</sequence>
<dbReference type="Gene3D" id="1.25.10.10">
    <property type="entry name" value="Leucine-rich Repeat Variant"/>
    <property type="match status" value="1"/>
</dbReference>
<keyword evidence="13" id="KW-1185">Reference proteome</keyword>
<dbReference type="SUPFAM" id="SSF48371">
    <property type="entry name" value="ARM repeat"/>
    <property type="match status" value="1"/>
</dbReference>
<dbReference type="InterPro" id="IPR008152">
    <property type="entry name" value="Clathrin_a/b/g-adaptin_app_Ig"/>
</dbReference>
<dbReference type="InterPro" id="IPR011989">
    <property type="entry name" value="ARM-like"/>
</dbReference>
<dbReference type="InterPro" id="IPR013041">
    <property type="entry name" value="Clathrin_app_Ig-like_sf"/>
</dbReference>
<dbReference type="GO" id="GO:0016192">
    <property type="term" value="P:vesicle-mediated transport"/>
    <property type="evidence" value="ECO:0007669"/>
    <property type="project" value="InterPro"/>
</dbReference>
<gene>
    <name evidence="12" type="ORF">FOA43_001785</name>
</gene>
<dbReference type="InterPro" id="IPR008153">
    <property type="entry name" value="GAE_dom"/>
</dbReference>
<keyword evidence="4 9" id="KW-0813">Transport</keyword>
<dbReference type="GO" id="GO:0005829">
    <property type="term" value="C:cytosol"/>
    <property type="evidence" value="ECO:0007669"/>
    <property type="project" value="GOC"/>
</dbReference>
<evidence type="ECO:0000256" key="8">
    <source>
        <dbReference type="ARBA" id="ARBA00023329"/>
    </source>
</evidence>
<dbReference type="Proteomes" id="UP000662931">
    <property type="component" value="Chromosome 1"/>
</dbReference>
<evidence type="ECO:0000313" key="13">
    <source>
        <dbReference type="Proteomes" id="UP000662931"/>
    </source>
</evidence>
<feature type="region of interest" description="Disordered" evidence="10">
    <location>
        <begin position="595"/>
        <end position="664"/>
    </location>
</feature>
<dbReference type="PIRSF" id="PIRSF037094">
    <property type="entry name" value="AP1_complex_gamma"/>
    <property type="match status" value="1"/>
</dbReference>
<dbReference type="Gene3D" id="2.60.40.1230">
    <property type="match status" value="1"/>
</dbReference>
<evidence type="ECO:0000259" key="11">
    <source>
        <dbReference type="PROSITE" id="PS50180"/>
    </source>
</evidence>
<dbReference type="GO" id="GO:0006886">
    <property type="term" value="P:intracellular protein transport"/>
    <property type="evidence" value="ECO:0007669"/>
    <property type="project" value="UniProtKB-UniRule"/>
</dbReference>
<evidence type="ECO:0000256" key="7">
    <source>
        <dbReference type="ARBA" id="ARBA00023136"/>
    </source>
</evidence>
<dbReference type="SUPFAM" id="SSF49348">
    <property type="entry name" value="Clathrin adaptor appendage domain"/>
    <property type="match status" value="1"/>
</dbReference>